<sequence length="435" mass="47100">MSGELLLHALPLAEHGVGIPLLLSLVAQRNLVLYVSHPDDTLVNSFGLHCQRVRIRSSTSRKDFIRALFPAPPSQLARARSRTARKRSLPTSPAATTPRLGPKRQPSDASSFPFNAQDDGYDSTSTAYQGGGGPQSPRSPLARPDWERGISTHYDAPPTSPLSSASQLQLQIALDTAWTPRLPNAVVISGLENAGTAVQHTLSEILRTRTVVLDDDAGSPGPGAGGGRIESLPDPFIVVYVCARDPFERPHISKGLLDRFGCSSIVTKPSTGLGSPSTYRSPAQRKVAITRDDILDLRHLAAQVHMHHPLTLQLSAFLSATRHHPRLDGTLLTLQANRDFTDLVRAWRVVMGPSNHALADVDSLDATENDAVRVFSHAVMHRVRVRAGPHDEIMGSYAFGALAQAGEGDEEPFPESDPRARPEIVQVLKEIVNVV</sequence>
<proteinExistence type="predicted"/>
<dbReference type="Proteomes" id="UP000077266">
    <property type="component" value="Unassembled WGS sequence"/>
</dbReference>
<accession>A0A165N4C5</accession>
<feature type="compositionally biased region" description="Basic residues" evidence="1">
    <location>
        <begin position="79"/>
        <end position="88"/>
    </location>
</feature>
<dbReference type="EMBL" id="KV425902">
    <property type="protein sequence ID" value="KZW00188.1"/>
    <property type="molecule type" value="Genomic_DNA"/>
</dbReference>
<evidence type="ECO:0000313" key="2">
    <source>
        <dbReference type="EMBL" id="KZW00188.1"/>
    </source>
</evidence>
<organism evidence="2 3">
    <name type="scientific">Exidia glandulosa HHB12029</name>
    <dbReference type="NCBI Taxonomy" id="1314781"/>
    <lineage>
        <taxon>Eukaryota</taxon>
        <taxon>Fungi</taxon>
        <taxon>Dikarya</taxon>
        <taxon>Basidiomycota</taxon>
        <taxon>Agaricomycotina</taxon>
        <taxon>Agaricomycetes</taxon>
        <taxon>Auriculariales</taxon>
        <taxon>Exidiaceae</taxon>
        <taxon>Exidia</taxon>
    </lineage>
</organism>
<dbReference type="InParanoid" id="A0A165N4C5"/>
<evidence type="ECO:0000256" key="1">
    <source>
        <dbReference type="SAM" id="MobiDB-lite"/>
    </source>
</evidence>
<feature type="region of interest" description="Disordered" evidence="1">
    <location>
        <begin position="75"/>
        <end position="163"/>
    </location>
</feature>
<protein>
    <submittedName>
        <fullName evidence="2">Uncharacterized protein</fullName>
    </submittedName>
</protein>
<gene>
    <name evidence="2" type="ORF">EXIGLDRAFT_761807</name>
</gene>
<dbReference type="AlphaFoldDB" id="A0A165N4C5"/>
<name>A0A165N4C5_EXIGL</name>
<keyword evidence="3" id="KW-1185">Reference proteome</keyword>
<reference evidence="2 3" key="1">
    <citation type="journal article" date="2016" name="Mol. Biol. Evol.">
        <title>Comparative Genomics of Early-Diverging Mushroom-Forming Fungi Provides Insights into the Origins of Lignocellulose Decay Capabilities.</title>
        <authorList>
            <person name="Nagy L.G."/>
            <person name="Riley R."/>
            <person name="Tritt A."/>
            <person name="Adam C."/>
            <person name="Daum C."/>
            <person name="Floudas D."/>
            <person name="Sun H."/>
            <person name="Yadav J.S."/>
            <person name="Pangilinan J."/>
            <person name="Larsson K.H."/>
            <person name="Matsuura K."/>
            <person name="Barry K."/>
            <person name="Labutti K."/>
            <person name="Kuo R."/>
            <person name="Ohm R.A."/>
            <person name="Bhattacharya S.S."/>
            <person name="Shirouzu T."/>
            <person name="Yoshinaga Y."/>
            <person name="Martin F.M."/>
            <person name="Grigoriev I.V."/>
            <person name="Hibbett D.S."/>
        </authorList>
    </citation>
    <scope>NUCLEOTIDE SEQUENCE [LARGE SCALE GENOMIC DNA]</scope>
    <source>
        <strain evidence="2 3">HHB12029</strain>
    </source>
</reference>
<evidence type="ECO:0000313" key="3">
    <source>
        <dbReference type="Proteomes" id="UP000077266"/>
    </source>
</evidence>
<dbReference type="OrthoDB" id="5582146at2759"/>